<accession>A0A9X9JSE3</accession>
<evidence type="ECO:0000313" key="1">
    <source>
        <dbReference type="EMBL" id="UYE91814.1"/>
    </source>
</evidence>
<sequence>MKLIWSLFDGSGLAGHELAKQGHKVMCFNFDGADHGDYAKYNARVEHPNIEYVNVFIDEKFERDAIAGVYGKPDFIMAFPPCTDLAVSAAAASLPASVNVIRYSRRRLLPPQGLLRTLARRLVLLTSLRIR</sequence>
<evidence type="ECO:0000313" key="2">
    <source>
        <dbReference type="Proteomes" id="UP001163711"/>
    </source>
</evidence>
<protein>
    <submittedName>
        <fullName evidence="1">Uncharacterized protein</fullName>
    </submittedName>
</protein>
<proteinExistence type="predicted"/>
<dbReference type="Proteomes" id="UP001163711">
    <property type="component" value="Segment"/>
</dbReference>
<name>A0A9X9JSE3_9CAUD</name>
<reference evidence="1" key="1">
    <citation type="submission" date="2022-09" db="EMBL/GenBank/DDBJ databases">
        <authorList>
            <person name="Rong J."/>
        </authorList>
    </citation>
    <scope>NUCLEOTIDE SEQUENCE</scope>
</reference>
<organism evidence="1 2">
    <name type="scientific">Escherichia phage LHE71</name>
    <dbReference type="NCBI Taxonomy" id="2982898"/>
    <lineage>
        <taxon>Viruses</taxon>
        <taxon>Duplodnaviria</taxon>
        <taxon>Heunggongvirae</taxon>
        <taxon>Uroviricota</taxon>
        <taxon>Caudoviricetes</taxon>
        <taxon>Drexlerviridae</taxon>
        <taxon>Tunavirinae</taxon>
        <taxon>Tunavirus</taxon>
        <taxon>Tunavirus LHE71</taxon>
    </lineage>
</organism>
<keyword evidence="2" id="KW-1185">Reference proteome</keyword>
<dbReference type="EMBL" id="OP455115">
    <property type="protein sequence ID" value="UYE91814.1"/>
    <property type="molecule type" value="Genomic_DNA"/>
</dbReference>